<evidence type="ECO:0000313" key="2">
    <source>
        <dbReference type="EMBL" id="EDR25382.1"/>
    </source>
</evidence>
<name>B0EJ74_ENTDS</name>
<feature type="transmembrane region" description="Helical" evidence="1">
    <location>
        <begin position="63"/>
        <end position="84"/>
    </location>
</feature>
<evidence type="ECO:0000313" key="3">
    <source>
        <dbReference type="Proteomes" id="UP000008076"/>
    </source>
</evidence>
<feature type="transmembrane region" description="Helical" evidence="1">
    <location>
        <begin position="96"/>
        <end position="120"/>
    </location>
</feature>
<keyword evidence="3" id="KW-1185">Reference proteome</keyword>
<dbReference type="OrthoDB" id="30241at2759"/>
<reference evidence="3" key="1">
    <citation type="submission" date="2007-12" db="EMBL/GenBank/DDBJ databases">
        <title>Annotation of Entamoeba dispar SAW760.</title>
        <authorList>
            <person name="Lorenzi H."/>
            <person name="Inman J."/>
            <person name="Schobel S."/>
            <person name="Amedeo P."/>
            <person name="Caler E."/>
        </authorList>
    </citation>
    <scope>NUCLEOTIDE SEQUENCE [LARGE SCALE GENOMIC DNA]</scope>
    <source>
        <strain evidence="3">ATCC PRA-260 / SAW760</strain>
    </source>
</reference>
<evidence type="ECO:0008006" key="4">
    <source>
        <dbReference type="Google" id="ProtNLM"/>
    </source>
</evidence>
<dbReference type="OMA" id="YQQPIYI"/>
<dbReference type="Proteomes" id="UP000008076">
    <property type="component" value="Unassembled WGS sequence"/>
</dbReference>
<dbReference type="EMBL" id="DS549550">
    <property type="protein sequence ID" value="EDR25382.1"/>
    <property type="molecule type" value="Genomic_DNA"/>
</dbReference>
<proteinExistence type="predicted"/>
<sequence length="121" mass="13699">MQTPQQVLVSPTYIAVPQYQQPIYIENKPPVQQQPVRSVISIPVPVVPQTNKENEVNDTAAKISLLFIVIGFFFPLVWIINYVLFSSSKDKRASLFARLSLSMFAIGVIFSVLFICFMVTF</sequence>
<organism evidence="3">
    <name type="scientific">Entamoeba dispar (strain ATCC PRA-260 / SAW760)</name>
    <dbReference type="NCBI Taxonomy" id="370354"/>
    <lineage>
        <taxon>Eukaryota</taxon>
        <taxon>Amoebozoa</taxon>
        <taxon>Evosea</taxon>
        <taxon>Archamoebae</taxon>
        <taxon>Mastigamoebida</taxon>
        <taxon>Entamoebidae</taxon>
        <taxon>Entamoeba</taxon>
    </lineage>
</organism>
<keyword evidence="1" id="KW-0472">Membrane</keyword>
<dbReference type="PANTHER" id="PTHR34078">
    <property type="entry name" value="EXPRESSED PROTEIN"/>
    <property type="match status" value="1"/>
</dbReference>
<dbReference type="AlphaFoldDB" id="B0EJ74"/>
<dbReference type="GeneID" id="5883329"/>
<dbReference type="RefSeq" id="XP_001738260.1">
    <property type="nucleotide sequence ID" value="XM_001738208.1"/>
</dbReference>
<dbReference type="eggNOG" id="ENOG502RHPW">
    <property type="taxonomic scope" value="Eukaryota"/>
</dbReference>
<dbReference type="KEGG" id="edi:EDI_002150"/>
<dbReference type="VEuPathDB" id="AmoebaDB:EDI_002150"/>
<keyword evidence="1" id="KW-0812">Transmembrane</keyword>
<evidence type="ECO:0000256" key="1">
    <source>
        <dbReference type="SAM" id="Phobius"/>
    </source>
</evidence>
<gene>
    <name evidence="2" type="ORF">EDI_002150</name>
</gene>
<protein>
    <recommendedName>
        <fullName evidence="4">Transmembrane protein</fullName>
    </recommendedName>
</protein>
<dbReference type="PANTHER" id="PTHR34078:SF3">
    <property type="entry name" value="TRANSMEMBRANE PROTEIN"/>
    <property type="match status" value="1"/>
</dbReference>
<keyword evidence="1" id="KW-1133">Transmembrane helix</keyword>
<accession>B0EJ74</accession>